<feature type="transmembrane region" description="Helical" evidence="1">
    <location>
        <begin position="7"/>
        <end position="26"/>
    </location>
</feature>
<name>A0A095X1W8_9FIRM</name>
<proteinExistence type="predicted"/>
<feature type="transmembrane region" description="Helical" evidence="1">
    <location>
        <begin position="58"/>
        <end position="76"/>
    </location>
</feature>
<keyword evidence="1" id="KW-1133">Transmembrane helix</keyword>
<comment type="caution">
    <text evidence="2">The sequence shown here is derived from an EMBL/GenBank/DDBJ whole genome shotgun (WGS) entry which is preliminary data.</text>
</comment>
<dbReference type="EMBL" id="JRMW01000034">
    <property type="protein sequence ID" value="KGF04070.1"/>
    <property type="molecule type" value="Genomic_DNA"/>
</dbReference>
<protein>
    <submittedName>
        <fullName evidence="2">Exosortase</fullName>
    </submittedName>
</protein>
<dbReference type="Proteomes" id="UP000029579">
    <property type="component" value="Unassembled WGS sequence"/>
</dbReference>
<keyword evidence="1" id="KW-0812">Transmembrane</keyword>
<feature type="transmembrane region" description="Helical" evidence="1">
    <location>
        <begin position="32"/>
        <end position="51"/>
    </location>
</feature>
<organism evidence="2 3">
    <name type="scientific">Anaerococcus lactolyticus S7-1-13</name>
    <dbReference type="NCBI Taxonomy" id="1284686"/>
    <lineage>
        <taxon>Bacteria</taxon>
        <taxon>Bacillati</taxon>
        <taxon>Bacillota</taxon>
        <taxon>Tissierellia</taxon>
        <taxon>Tissierellales</taxon>
        <taxon>Peptoniphilaceae</taxon>
        <taxon>Anaerococcus</taxon>
    </lineage>
</organism>
<keyword evidence="1" id="KW-0472">Membrane</keyword>
<feature type="transmembrane region" description="Helical" evidence="1">
    <location>
        <begin position="82"/>
        <end position="101"/>
    </location>
</feature>
<dbReference type="AlphaFoldDB" id="A0A095X1W8"/>
<evidence type="ECO:0000256" key="1">
    <source>
        <dbReference type="SAM" id="Phobius"/>
    </source>
</evidence>
<sequence length="105" mass="11586">MEKLKQMLPYLLIMIGIFYILPMLIIDTGSGMFILLVLVPLACLLTSLAYGFKNSFTLTFPILVMLIFIPSIFIFYNDSAIVYVFAYGAISLVGSFLGASLSGKI</sequence>
<dbReference type="RefSeq" id="WP_004827704.1">
    <property type="nucleotide sequence ID" value="NZ_JRMW01000034.1"/>
</dbReference>
<reference evidence="2 3" key="1">
    <citation type="submission" date="2014-07" db="EMBL/GenBank/DDBJ databases">
        <authorList>
            <person name="McCorrison J."/>
            <person name="Sanka R."/>
            <person name="Torralba M."/>
            <person name="Gillis M."/>
            <person name="Haft D.H."/>
            <person name="Methe B."/>
            <person name="Sutton G."/>
            <person name="Nelson K.E."/>
        </authorList>
    </citation>
    <scope>NUCLEOTIDE SEQUENCE [LARGE SCALE GENOMIC DNA]</scope>
    <source>
        <strain evidence="2 3">S7-1-13</strain>
    </source>
</reference>
<accession>A0A095X1W8</accession>
<dbReference type="OrthoDB" id="1701895at2"/>
<dbReference type="eggNOG" id="ENOG50331FP">
    <property type="taxonomic scope" value="Bacteria"/>
</dbReference>
<evidence type="ECO:0000313" key="2">
    <source>
        <dbReference type="EMBL" id="KGF04070.1"/>
    </source>
</evidence>
<evidence type="ECO:0000313" key="3">
    <source>
        <dbReference type="Proteomes" id="UP000029579"/>
    </source>
</evidence>
<gene>
    <name evidence="2" type="ORF">HMPREF1630_05435</name>
</gene>